<keyword evidence="4" id="KW-0804">Transcription</keyword>
<name>A0A2T0QA71_9ACTN</name>
<dbReference type="EMBL" id="PVZC01000002">
    <property type="protein sequence ID" value="PRY00720.1"/>
    <property type="molecule type" value="Genomic_DNA"/>
</dbReference>
<protein>
    <submittedName>
        <fullName evidence="6">DNA-binding transcriptional LysR family regulator</fullName>
    </submittedName>
</protein>
<dbReference type="PANTHER" id="PTHR30126">
    <property type="entry name" value="HTH-TYPE TRANSCRIPTIONAL REGULATOR"/>
    <property type="match status" value="1"/>
</dbReference>
<feature type="domain" description="HTH lysR-type" evidence="5">
    <location>
        <begin position="12"/>
        <end position="63"/>
    </location>
</feature>
<keyword evidence="2" id="KW-0805">Transcription regulation</keyword>
<evidence type="ECO:0000256" key="4">
    <source>
        <dbReference type="ARBA" id="ARBA00023163"/>
    </source>
</evidence>
<comment type="caution">
    <text evidence="6">The sequence shown here is derived from an EMBL/GenBank/DDBJ whole genome shotgun (WGS) entry which is preliminary data.</text>
</comment>
<dbReference type="GO" id="GO:0000976">
    <property type="term" value="F:transcription cis-regulatory region binding"/>
    <property type="evidence" value="ECO:0007669"/>
    <property type="project" value="TreeGrafter"/>
</dbReference>
<reference evidence="6 7" key="1">
    <citation type="submission" date="2018-03" db="EMBL/GenBank/DDBJ databases">
        <title>Genomic Encyclopedia of Archaeal and Bacterial Type Strains, Phase II (KMG-II): from individual species to whole genera.</title>
        <authorList>
            <person name="Goeker M."/>
        </authorList>
    </citation>
    <scope>NUCLEOTIDE SEQUENCE [LARGE SCALE GENOMIC DNA]</scope>
    <source>
        <strain evidence="6 7">DSM 45601</strain>
    </source>
</reference>
<dbReference type="SUPFAM" id="SSF46785">
    <property type="entry name" value="Winged helix' DNA-binding domain"/>
    <property type="match status" value="1"/>
</dbReference>
<dbReference type="Gene3D" id="1.10.10.10">
    <property type="entry name" value="Winged helix-like DNA-binding domain superfamily/Winged helix DNA-binding domain"/>
    <property type="match status" value="1"/>
</dbReference>
<evidence type="ECO:0000256" key="3">
    <source>
        <dbReference type="ARBA" id="ARBA00023125"/>
    </source>
</evidence>
<dbReference type="GO" id="GO:0003700">
    <property type="term" value="F:DNA-binding transcription factor activity"/>
    <property type="evidence" value="ECO:0007669"/>
    <property type="project" value="InterPro"/>
</dbReference>
<keyword evidence="7" id="KW-1185">Reference proteome</keyword>
<keyword evidence="3 6" id="KW-0238">DNA-binding</keyword>
<proteinExistence type="inferred from homology"/>
<dbReference type="PANTHER" id="PTHR30126:SF39">
    <property type="entry name" value="HTH-TYPE TRANSCRIPTIONAL REGULATOR CYSL"/>
    <property type="match status" value="1"/>
</dbReference>
<accession>A0A2T0QA71</accession>
<dbReference type="RefSeq" id="WP_106242625.1">
    <property type="nucleotide sequence ID" value="NZ_PVZC01000002.1"/>
</dbReference>
<dbReference type="PROSITE" id="PS50931">
    <property type="entry name" value="HTH_LYSR"/>
    <property type="match status" value="1"/>
</dbReference>
<dbReference type="InterPro" id="IPR036390">
    <property type="entry name" value="WH_DNA-bd_sf"/>
</dbReference>
<gene>
    <name evidence="6" type="ORF">CLV72_102352</name>
</gene>
<comment type="similarity">
    <text evidence="1">Belongs to the LysR transcriptional regulatory family.</text>
</comment>
<dbReference type="Proteomes" id="UP000237846">
    <property type="component" value="Unassembled WGS sequence"/>
</dbReference>
<evidence type="ECO:0000256" key="1">
    <source>
        <dbReference type="ARBA" id="ARBA00009437"/>
    </source>
</evidence>
<dbReference type="InterPro" id="IPR000847">
    <property type="entry name" value="LysR_HTH_N"/>
</dbReference>
<dbReference type="FunFam" id="1.10.10.10:FF:000001">
    <property type="entry name" value="LysR family transcriptional regulator"/>
    <property type="match status" value="1"/>
</dbReference>
<dbReference type="InterPro" id="IPR036388">
    <property type="entry name" value="WH-like_DNA-bd_sf"/>
</dbReference>
<dbReference type="OrthoDB" id="3636008at2"/>
<dbReference type="AlphaFoldDB" id="A0A2T0QA71"/>
<evidence type="ECO:0000313" key="7">
    <source>
        <dbReference type="Proteomes" id="UP000237846"/>
    </source>
</evidence>
<dbReference type="Pfam" id="PF00126">
    <property type="entry name" value="HTH_1"/>
    <property type="match status" value="1"/>
</dbReference>
<organism evidence="6 7">
    <name type="scientific">Allonocardiopsis opalescens</name>
    <dbReference type="NCBI Taxonomy" id="1144618"/>
    <lineage>
        <taxon>Bacteria</taxon>
        <taxon>Bacillati</taxon>
        <taxon>Actinomycetota</taxon>
        <taxon>Actinomycetes</taxon>
        <taxon>Streptosporangiales</taxon>
        <taxon>Allonocardiopsis</taxon>
    </lineage>
</organism>
<evidence type="ECO:0000256" key="2">
    <source>
        <dbReference type="ARBA" id="ARBA00023015"/>
    </source>
</evidence>
<evidence type="ECO:0000259" key="5">
    <source>
        <dbReference type="PROSITE" id="PS50931"/>
    </source>
</evidence>
<evidence type="ECO:0000313" key="6">
    <source>
        <dbReference type="EMBL" id="PRY00720.1"/>
    </source>
</evidence>
<dbReference type="PRINTS" id="PR00039">
    <property type="entry name" value="HTHLYSR"/>
</dbReference>
<sequence>MARTLDLVPACQAFVAVARQESFTVGAASIAVSQPVVSRRVAALERALGGALLERSSRRVSLTRYGRTMLPVAEQVVAAVQALHDGAARHREGALLLALPDGPEIVEIAYLASRALARGVAVETRPGDPDGRRRALAGDLVDLAVVTAPADVARWTSPLGVAARGGAAGPFHLTELRRGRRDRTAVTLWGTAEDDVAHIRDPLERARDAHGLALGQVRWTSTVVAVQRAIGTSDLVLTTAADAARFALHWRPMVDPALRRGHDLLAGADRRHAADLLAPLIGELLHPPDDTAGAPDAD</sequence>